<keyword evidence="16" id="KW-1185">Reference proteome</keyword>
<dbReference type="eggNOG" id="COG1704">
    <property type="taxonomic scope" value="Bacteria"/>
</dbReference>
<gene>
    <name evidence="15" type="ordered locus">Pcar_0549</name>
</gene>
<organism evidence="15 16">
    <name type="scientific">Syntrophotalea carbinolica (strain DSM 2380 / NBRC 103641 / GraBd1)</name>
    <name type="common">Pelobacter carbinolicus</name>
    <dbReference type="NCBI Taxonomy" id="338963"/>
    <lineage>
        <taxon>Bacteria</taxon>
        <taxon>Pseudomonadati</taxon>
        <taxon>Thermodesulfobacteriota</taxon>
        <taxon>Desulfuromonadia</taxon>
        <taxon>Desulfuromonadales</taxon>
        <taxon>Syntrophotaleaceae</taxon>
        <taxon>Syntrophotalea</taxon>
    </lineage>
</organism>
<feature type="transmembrane region" description="Helical" evidence="13">
    <location>
        <begin position="356"/>
        <end position="377"/>
    </location>
</feature>
<evidence type="ECO:0000256" key="5">
    <source>
        <dbReference type="ARBA" id="ARBA00022692"/>
    </source>
</evidence>
<evidence type="ECO:0000313" key="16">
    <source>
        <dbReference type="Proteomes" id="UP000002534"/>
    </source>
</evidence>
<dbReference type="GO" id="GO:0016020">
    <property type="term" value="C:membrane"/>
    <property type="evidence" value="ECO:0007669"/>
    <property type="project" value="UniProtKB-SubCell"/>
</dbReference>
<evidence type="ECO:0000256" key="7">
    <source>
        <dbReference type="ARBA" id="ARBA00022771"/>
    </source>
</evidence>
<dbReference type="EMBL" id="CP000142">
    <property type="protein sequence ID" value="ABA87809.2"/>
    <property type="molecule type" value="Genomic_DNA"/>
</dbReference>
<feature type="compositionally biased region" description="Low complexity" evidence="12">
    <location>
        <begin position="295"/>
        <end position="308"/>
    </location>
</feature>
<comment type="subcellular location">
    <subcellularLocation>
        <location evidence="2">Membrane</location>
        <topology evidence="2">Multi-pass membrane protein</topology>
    </subcellularLocation>
</comment>
<dbReference type="OrthoDB" id="5386209at2"/>
<keyword evidence="6" id="KW-0479">Metal-binding</keyword>
<keyword evidence="10 13" id="KW-1133">Transmembrane helix</keyword>
<feature type="region of interest" description="Disordered" evidence="12">
    <location>
        <begin position="294"/>
        <end position="323"/>
    </location>
</feature>
<reference evidence="16" key="1">
    <citation type="submission" date="2005-10" db="EMBL/GenBank/DDBJ databases">
        <title>Complete sequence of Pelobacter carbinolicus DSM 2380.</title>
        <authorList>
            <person name="Copeland A."/>
            <person name="Lucas S."/>
            <person name="Lapidus A."/>
            <person name="Barry K."/>
            <person name="Detter J.C."/>
            <person name="Glavina T."/>
            <person name="Hammon N."/>
            <person name="Israni S."/>
            <person name="Pitluck S."/>
            <person name="Chertkov O."/>
            <person name="Schmutz J."/>
            <person name="Larimer F."/>
            <person name="Land M."/>
            <person name="Kyrpides N."/>
            <person name="Ivanova N."/>
            <person name="Richardson P."/>
        </authorList>
    </citation>
    <scope>NUCLEOTIDE SEQUENCE [LARGE SCALE GENOMIC DNA]</scope>
    <source>
        <strain evidence="16">DSM 2380 / NBRC 103641 / GraBd1</strain>
    </source>
</reference>
<keyword evidence="4" id="KW-0808">Transferase</keyword>
<dbReference type="GO" id="GO:0061630">
    <property type="term" value="F:ubiquitin protein ligase activity"/>
    <property type="evidence" value="ECO:0007669"/>
    <property type="project" value="UniProtKB-EC"/>
</dbReference>
<keyword evidence="11 13" id="KW-0472">Membrane</keyword>
<dbReference type="EC" id="2.3.2.27" evidence="3"/>
<dbReference type="InterPro" id="IPR022170">
    <property type="entry name" value="MUL1-like"/>
</dbReference>
<protein>
    <recommendedName>
        <fullName evidence="3">RING-type E3 ubiquitin transferase</fullName>
        <ecNumber evidence="3">2.3.2.27</ecNumber>
    </recommendedName>
</protein>
<evidence type="ECO:0000256" key="11">
    <source>
        <dbReference type="ARBA" id="ARBA00023136"/>
    </source>
</evidence>
<sequence>MSQSDPTYQLIARSVAADHQGLAELRPLLARKFDLDGYILRQRLIGRGCNCIAEGKRERLTNIADLLAEQNIRSWIIEAKTPRFAPQRLRSVRLGDEQLALVTGEGTVNLTAEHRVLAVLADLSGQAAAKNLKFHMAQRVYNGVRETRPLGDAELAKATLRGKPVLDVYRFNDQGEVDAAVRILPGRFDPRGLGDLATLSSVGNLKVLLQQIRRQVASCRLQLDFGLANLPGCRLKTDEDGPNWQRDNLAALTRFGWLMTELDESGSVSPASAMSAGTVAHPLLEMLRKELGEEAPAATAPSQPAPSVSLPPPPPQTGAQRTASPQLTLGIAVAVGFGLLTATGTNAVVSTLRAGIRTAILPALLTGLCFWGALHFWRLKRHVENTPTSKARSLSMGLVELQGRATRKFALVSPLSQLPCIFYRLRKYRRDSKNNWRLTSTTDSGHVPFYLEDDTGRVTIDPCGASVTARHRQESYGGRSNTMFGSVGGSSSEKWIEEMVTEGTQLYILGQARENKRRDASLRARVTRALQELKRNPDALQQYDRDGDGRICETEWEHARNNIEQQVLQDSLAGDHTRVTQSDRVIVGRPRQRSIPFVIAEAESERHLVRNYILLTLPLFAGSLGGLVWTLMTLINFLQPQ</sequence>
<name>Q3A738_SYNC1</name>
<evidence type="ECO:0000256" key="3">
    <source>
        <dbReference type="ARBA" id="ARBA00012483"/>
    </source>
</evidence>
<keyword evidence="7" id="KW-0863">Zinc-finger</keyword>
<dbReference type="Proteomes" id="UP000002534">
    <property type="component" value="Chromosome"/>
</dbReference>
<dbReference type="HOGENOM" id="CLU_426899_0_0_7"/>
<evidence type="ECO:0000256" key="4">
    <source>
        <dbReference type="ARBA" id="ARBA00022679"/>
    </source>
</evidence>
<accession>Q3A738</accession>
<dbReference type="PROSITE" id="PS00018">
    <property type="entry name" value="EF_HAND_1"/>
    <property type="match status" value="1"/>
</dbReference>
<dbReference type="AlphaFoldDB" id="Q3A738"/>
<reference evidence="15 16" key="2">
    <citation type="journal article" date="2012" name="BMC Genomics">
        <title>The genome of Pelobacter carbinolicus reveals surprising metabolic capabilities and physiological features.</title>
        <authorList>
            <person name="Aklujkar M."/>
            <person name="Haveman S.A."/>
            <person name="Didonato R.Jr."/>
            <person name="Chertkov O."/>
            <person name="Han C.S."/>
            <person name="Land M.L."/>
            <person name="Brown P."/>
            <person name="Lovley D.R."/>
        </authorList>
    </citation>
    <scope>NUCLEOTIDE SEQUENCE [LARGE SCALE GENOMIC DNA]</scope>
    <source>
        <strain evidence="16">DSM 2380 / NBRC 103641 / GraBd1</strain>
    </source>
</reference>
<evidence type="ECO:0000256" key="9">
    <source>
        <dbReference type="ARBA" id="ARBA00022833"/>
    </source>
</evidence>
<evidence type="ECO:0000256" key="13">
    <source>
        <dbReference type="SAM" id="Phobius"/>
    </source>
</evidence>
<feature type="domain" description="EF-hand" evidence="14">
    <location>
        <begin position="531"/>
        <end position="566"/>
    </location>
</feature>
<dbReference type="GO" id="GO:0008270">
    <property type="term" value="F:zinc ion binding"/>
    <property type="evidence" value="ECO:0007669"/>
    <property type="project" value="UniProtKB-KW"/>
</dbReference>
<comment type="catalytic activity">
    <reaction evidence="1">
        <text>S-ubiquitinyl-[E2 ubiquitin-conjugating enzyme]-L-cysteine + [acceptor protein]-L-lysine = [E2 ubiquitin-conjugating enzyme]-L-cysteine + N(6)-ubiquitinyl-[acceptor protein]-L-lysine.</text>
        <dbReference type="EC" id="2.3.2.27"/>
    </reaction>
</comment>
<evidence type="ECO:0000256" key="12">
    <source>
        <dbReference type="SAM" id="MobiDB-lite"/>
    </source>
</evidence>
<dbReference type="InterPro" id="IPR002048">
    <property type="entry name" value="EF_hand_dom"/>
</dbReference>
<keyword evidence="5 13" id="KW-0812">Transmembrane</keyword>
<evidence type="ECO:0000256" key="10">
    <source>
        <dbReference type="ARBA" id="ARBA00022989"/>
    </source>
</evidence>
<keyword evidence="8" id="KW-0833">Ubl conjugation pathway</keyword>
<dbReference type="KEGG" id="pca:Pcar_0549"/>
<dbReference type="Pfam" id="PF12483">
    <property type="entry name" value="GIDE"/>
    <property type="match status" value="1"/>
</dbReference>
<feature type="transmembrane region" description="Helical" evidence="13">
    <location>
        <begin position="327"/>
        <end position="349"/>
    </location>
</feature>
<feature type="transmembrane region" description="Helical" evidence="13">
    <location>
        <begin position="612"/>
        <end position="638"/>
    </location>
</feature>
<evidence type="ECO:0000256" key="2">
    <source>
        <dbReference type="ARBA" id="ARBA00004141"/>
    </source>
</evidence>
<evidence type="ECO:0000313" key="15">
    <source>
        <dbReference type="EMBL" id="ABA87809.2"/>
    </source>
</evidence>
<dbReference type="STRING" id="338963.Pcar_0549"/>
<dbReference type="RefSeq" id="WP_011340247.1">
    <property type="nucleotide sequence ID" value="NC_007498.2"/>
</dbReference>
<evidence type="ECO:0000259" key="14">
    <source>
        <dbReference type="PROSITE" id="PS50222"/>
    </source>
</evidence>
<evidence type="ECO:0000256" key="1">
    <source>
        <dbReference type="ARBA" id="ARBA00000900"/>
    </source>
</evidence>
<dbReference type="PROSITE" id="PS50222">
    <property type="entry name" value="EF_HAND_2"/>
    <property type="match status" value="1"/>
</dbReference>
<dbReference type="GO" id="GO:0016567">
    <property type="term" value="P:protein ubiquitination"/>
    <property type="evidence" value="ECO:0007669"/>
    <property type="project" value="InterPro"/>
</dbReference>
<evidence type="ECO:0000256" key="8">
    <source>
        <dbReference type="ARBA" id="ARBA00022786"/>
    </source>
</evidence>
<dbReference type="InterPro" id="IPR018247">
    <property type="entry name" value="EF_Hand_1_Ca_BS"/>
</dbReference>
<keyword evidence="9" id="KW-0862">Zinc</keyword>
<evidence type="ECO:0000256" key="6">
    <source>
        <dbReference type="ARBA" id="ARBA00022723"/>
    </source>
</evidence>
<dbReference type="GO" id="GO:0005509">
    <property type="term" value="F:calcium ion binding"/>
    <property type="evidence" value="ECO:0007669"/>
    <property type="project" value="InterPro"/>
</dbReference>
<proteinExistence type="predicted"/>